<feature type="compositionally biased region" description="Basic and acidic residues" evidence="3">
    <location>
        <begin position="472"/>
        <end position="486"/>
    </location>
</feature>
<proteinExistence type="predicted"/>
<protein>
    <recommendedName>
        <fullName evidence="4">Bromo domain-containing protein</fullName>
    </recommendedName>
</protein>
<sequence length="656" mass="71272">MARSNDPKKEGEDEEEEEIWGTWEELLLACAVNRHGTRSWDSVACELRSRVSSSSAHALTADLCRHRYRHLHHRLSGGPLDHDGDPAAQIPWLDRLRSLRVAELRQQLHRSDVSIGSLQLKVKRLKEERERSLKPPDSDPDKDGKNSCKESNSTEPKPEEEERIRKPDPAAPGSGTGTGRVVGGGETSYNGSSDTIAKGADPSPATDPNPVNESGESVAESKGGEPDGNKESSDVQSSASLTRRRHGGRLRKAVASDSAGGGAADAPAEVESQPLISVLGMLRSSEYGPIFDRRLESQESESYASAIRRHVDFEMIQRRIGRNGYSSAEFFRDLLLLCANAIFFFPASSQESIAAVHLRELVNREISTVLRKSSVPFPSSAGKEATPPPAQQPPSLPLRPDADRSNSSPHDKKLKPTQTQTQTPIPTPTPATSLPLLVVCRKRSSIAGNPPKKVDKEEEPEKVEIVEEEEKEEVKEKEEEVFDKKSTKQRSTVARGLRTNKTRDSSSSGGSKAAAVKSPSIAQPSPPAIEDVEPEPDPKPAASAAKKRSAANFLNRMKRSSPLSSNGLLLDMLKNSSSTAAAPTSAGKRGGGGSDPKKKSHEEGRKEKEKERVSNAAVKRSVGRPPKRAATAPPSKRRREETKTTPPSSSKKRARR</sequence>
<feature type="compositionally biased region" description="Low complexity" evidence="3">
    <location>
        <begin position="576"/>
        <end position="586"/>
    </location>
</feature>
<feature type="compositionally biased region" description="Basic and acidic residues" evidence="3">
    <location>
        <begin position="156"/>
        <end position="168"/>
    </location>
</feature>
<feature type="compositionally biased region" description="Low complexity" evidence="3">
    <location>
        <begin position="416"/>
        <end position="437"/>
    </location>
</feature>
<dbReference type="EMBL" id="JANAVB010001799">
    <property type="protein sequence ID" value="KAJ6852569.1"/>
    <property type="molecule type" value="Genomic_DNA"/>
</dbReference>
<feature type="compositionally biased region" description="Low complexity" evidence="3">
    <location>
        <begin position="505"/>
        <end position="523"/>
    </location>
</feature>
<feature type="compositionally biased region" description="Low complexity" evidence="3">
    <location>
        <begin position="253"/>
        <end position="268"/>
    </location>
</feature>
<organism evidence="5 6">
    <name type="scientific">Iris pallida</name>
    <name type="common">Sweet iris</name>
    <dbReference type="NCBI Taxonomy" id="29817"/>
    <lineage>
        <taxon>Eukaryota</taxon>
        <taxon>Viridiplantae</taxon>
        <taxon>Streptophyta</taxon>
        <taxon>Embryophyta</taxon>
        <taxon>Tracheophyta</taxon>
        <taxon>Spermatophyta</taxon>
        <taxon>Magnoliopsida</taxon>
        <taxon>Liliopsida</taxon>
        <taxon>Asparagales</taxon>
        <taxon>Iridaceae</taxon>
        <taxon>Iridoideae</taxon>
        <taxon>Irideae</taxon>
        <taxon>Iris</taxon>
    </lineage>
</organism>
<dbReference type="Gene3D" id="1.20.920.10">
    <property type="entry name" value="Bromodomain-like"/>
    <property type="match status" value="1"/>
</dbReference>
<feature type="compositionally biased region" description="Acidic residues" evidence="3">
    <location>
        <begin position="457"/>
        <end position="471"/>
    </location>
</feature>
<feature type="region of interest" description="Disordered" evidence="3">
    <location>
        <begin position="374"/>
        <end position="656"/>
    </location>
</feature>
<dbReference type="CDD" id="cd04369">
    <property type="entry name" value="Bromodomain"/>
    <property type="match status" value="1"/>
</dbReference>
<dbReference type="CDD" id="cd00167">
    <property type="entry name" value="SANT"/>
    <property type="match status" value="1"/>
</dbReference>
<dbReference type="SUPFAM" id="SSF47370">
    <property type="entry name" value="Bromodomain"/>
    <property type="match status" value="1"/>
</dbReference>
<dbReference type="Pfam" id="PF00439">
    <property type="entry name" value="Bromodomain"/>
    <property type="match status" value="1"/>
</dbReference>
<evidence type="ECO:0000256" key="3">
    <source>
        <dbReference type="SAM" id="MobiDB-lite"/>
    </source>
</evidence>
<feature type="compositionally biased region" description="Basic and acidic residues" evidence="3">
    <location>
        <begin position="222"/>
        <end position="233"/>
    </location>
</feature>
<reference evidence="5" key="1">
    <citation type="journal article" date="2023" name="GigaByte">
        <title>Genome assembly of the bearded iris, Iris pallida Lam.</title>
        <authorList>
            <person name="Bruccoleri R.E."/>
            <person name="Oakeley E.J."/>
            <person name="Faust A.M.E."/>
            <person name="Altorfer M."/>
            <person name="Dessus-Babus S."/>
            <person name="Burckhardt D."/>
            <person name="Oertli M."/>
            <person name="Naumann U."/>
            <person name="Petersen F."/>
            <person name="Wong J."/>
        </authorList>
    </citation>
    <scope>NUCLEOTIDE SEQUENCE</scope>
    <source>
        <strain evidence="5">GSM-AAB239-AS_SAM_17_03QT</strain>
    </source>
</reference>
<accession>A0AAX6IH46</accession>
<dbReference type="InterPro" id="IPR001005">
    <property type="entry name" value="SANT/Myb"/>
</dbReference>
<feature type="region of interest" description="Disordered" evidence="3">
    <location>
        <begin position="125"/>
        <end position="268"/>
    </location>
</feature>
<feature type="domain" description="Bromo" evidence="4">
    <location>
        <begin position="283"/>
        <end position="352"/>
    </location>
</feature>
<evidence type="ECO:0000313" key="5">
    <source>
        <dbReference type="EMBL" id="KAJ6852569.1"/>
    </source>
</evidence>
<dbReference type="Proteomes" id="UP001140949">
    <property type="component" value="Unassembled WGS sequence"/>
</dbReference>
<feature type="compositionally biased region" description="Gly residues" evidence="3">
    <location>
        <begin position="174"/>
        <end position="186"/>
    </location>
</feature>
<dbReference type="SMART" id="SM00297">
    <property type="entry name" value="BROMO"/>
    <property type="match status" value="1"/>
</dbReference>
<gene>
    <name evidence="5" type="ORF">M6B38_254245</name>
</gene>
<name>A0AAX6IH46_IRIPA</name>
<dbReference type="PROSITE" id="PS50014">
    <property type="entry name" value="BROMODOMAIN_2"/>
    <property type="match status" value="1"/>
</dbReference>
<keyword evidence="1 2" id="KW-0103">Bromodomain</keyword>
<feature type="compositionally biased region" description="Pro residues" evidence="3">
    <location>
        <begin position="386"/>
        <end position="397"/>
    </location>
</feature>
<evidence type="ECO:0000256" key="1">
    <source>
        <dbReference type="ARBA" id="ARBA00023117"/>
    </source>
</evidence>
<evidence type="ECO:0000313" key="6">
    <source>
        <dbReference type="Proteomes" id="UP001140949"/>
    </source>
</evidence>
<feature type="compositionally biased region" description="Basic residues" evidence="3">
    <location>
        <begin position="242"/>
        <end position="252"/>
    </location>
</feature>
<comment type="caution">
    <text evidence="5">The sequence shown here is derived from an EMBL/GenBank/DDBJ whole genome shotgun (WGS) entry which is preliminary data.</text>
</comment>
<dbReference type="PANTHER" id="PTHR37888">
    <property type="entry name" value="DNA-BINDING BROMODOMAIN-CONTAINING PROTEIN"/>
    <property type="match status" value="1"/>
</dbReference>
<dbReference type="InterPro" id="IPR001487">
    <property type="entry name" value="Bromodomain"/>
</dbReference>
<reference evidence="5" key="2">
    <citation type="submission" date="2023-04" db="EMBL/GenBank/DDBJ databases">
        <authorList>
            <person name="Bruccoleri R.E."/>
            <person name="Oakeley E.J."/>
            <person name="Faust A.-M."/>
            <person name="Dessus-Babus S."/>
            <person name="Altorfer M."/>
            <person name="Burckhardt D."/>
            <person name="Oertli M."/>
            <person name="Naumann U."/>
            <person name="Petersen F."/>
            <person name="Wong J."/>
        </authorList>
    </citation>
    <scope>NUCLEOTIDE SEQUENCE</scope>
    <source>
        <strain evidence="5">GSM-AAB239-AS_SAM_17_03QT</strain>
        <tissue evidence="5">Leaf</tissue>
    </source>
</reference>
<evidence type="ECO:0000259" key="4">
    <source>
        <dbReference type="PROSITE" id="PS50014"/>
    </source>
</evidence>
<keyword evidence="6" id="KW-1185">Reference proteome</keyword>
<feature type="compositionally biased region" description="Basic and acidic residues" evidence="3">
    <location>
        <begin position="595"/>
        <end position="613"/>
    </location>
</feature>
<feature type="compositionally biased region" description="Basic and acidic residues" evidence="3">
    <location>
        <begin position="125"/>
        <end position="148"/>
    </location>
</feature>
<dbReference type="AlphaFoldDB" id="A0AAX6IH46"/>
<dbReference type="PANTHER" id="PTHR37888:SF11">
    <property type="entry name" value="DNA-BINDING BROMODOMAIN-CONTAINING PROTEIN"/>
    <property type="match status" value="1"/>
</dbReference>
<evidence type="ECO:0000256" key="2">
    <source>
        <dbReference type="PROSITE-ProRule" id="PRU00035"/>
    </source>
</evidence>
<dbReference type="InterPro" id="IPR036427">
    <property type="entry name" value="Bromodomain-like_sf"/>
</dbReference>